<dbReference type="InterPro" id="IPR036847">
    <property type="entry name" value="RimP_C_sf"/>
</dbReference>
<dbReference type="AlphaFoldDB" id="A0A3S2VWJ9"/>
<keyword evidence="8" id="KW-1185">Reference proteome</keyword>
<keyword evidence="1 3" id="KW-0963">Cytoplasm</keyword>
<comment type="subcellular location">
    <subcellularLocation>
        <location evidence="3">Cytoplasm</location>
    </subcellularLocation>
</comment>
<dbReference type="InterPro" id="IPR003728">
    <property type="entry name" value="Ribosome_maturation_RimP"/>
</dbReference>
<gene>
    <name evidence="3 7" type="primary">rimP</name>
    <name evidence="7" type="ORF">EOE48_07885</name>
</gene>
<feature type="domain" description="Ribosome maturation factor RimP N-terminal" evidence="5">
    <location>
        <begin position="27"/>
        <end position="99"/>
    </location>
</feature>
<dbReference type="InterPro" id="IPR028989">
    <property type="entry name" value="RimP_N"/>
</dbReference>
<dbReference type="PANTHER" id="PTHR33867">
    <property type="entry name" value="RIBOSOME MATURATION FACTOR RIMP"/>
    <property type="match status" value="1"/>
</dbReference>
<evidence type="ECO:0000256" key="4">
    <source>
        <dbReference type="SAM" id="MobiDB-lite"/>
    </source>
</evidence>
<comment type="function">
    <text evidence="3">Required for maturation of 30S ribosomal subunits.</text>
</comment>
<proteinExistence type="inferred from homology"/>
<dbReference type="Pfam" id="PF17384">
    <property type="entry name" value="DUF150_C"/>
    <property type="match status" value="1"/>
</dbReference>
<dbReference type="CDD" id="cd01734">
    <property type="entry name" value="YlxS_C"/>
    <property type="match status" value="1"/>
</dbReference>
<evidence type="ECO:0000313" key="8">
    <source>
        <dbReference type="Proteomes" id="UP000286997"/>
    </source>
</evidence>
<name>A0A3S2VWJ9_9HYPH</name>
<dbReference type="EMBL" id="SACP01000006">
    <property type="protein sequence ID" value="RVU19313.1"/>
    <property type="molecule type" value="Genomic_DNA"/>
</dbReference>
<evidence type="ECO:0000256" key="2">
    <source>
        <dbReference type="ARBA" id="ARBA00022517"/>
    </source>
</evidence>
<reference evidence="7 8" key="1">
    <citation type="submission" date="2019-01" db="EMBL/GenBank/DDBJ databases">
        <authorList>
            <person name="Chen W.-M."/>
        </authorList>
    </citation>
    <scope>NUCLEOTIDE SEQUENCE [LARGE SCALE GENOMIC DNA]</scope>
    <source>
        <strain evidence="7 8">TER-1</strain>
    </source>
</reference>
<dbReference type="InterPro" id="IPR028998">
    <property type="entry name" value="RimP_C"/>
</dbReference>
<sequence length="210" mass="22784">MTDTPEISPNEKRLITETGVAARVAQIVEPAIEGLGYRLVRVRVTGHNGCTVQIMAERPDGTMAVDDCEAVSRSISPLLDLDDPVGRAYHLEISSPGIDRPLVRAGDFVRWAGYEAKVELAVPLDGRKRFRGVIGPVDPAGATVRIALDDVKEGLPDAYDLPLRDLGEAHLVLTDELIRESLRRGSAPAQDDDEQDDEDQDGTEPVSTAH</sequence>
<dbReference type="Pfam" id="PF02576">
    <property type="entry name" value="RimP_N"/>
    <property type="match status" value="1"/>
</dbReference>
<dbReference type="SUPFAM" id="SSF74942">
    <property type="entry name" value="YhbC-like, C-terminal domain"/>
    <property type="match status" value="1"/>
</dbReference>
<evidence type="ECO:0000259" key="5">
    <source>
        <dbReference type="Pfam" id="PF02576"/>
    </source>
</evidence>
<dbReference type="OrthoDB" id="9805006at2"/>
<evidence type="ECO:0000256" key="3">
    <source>
        <dbReference type="HAMAP-Rule" id="MF_01077"/>
    </source>
</evidence>
<comment type="similarity">
    <text evidence="3">Belongs to the RimP family.</text>
</comment>
<accession>A0A3S2VWJ9</accession>
<dbReference type="HAMAP" id="MF_01077">
    <property type="entry name" value="RimP"/>
    <property type="match status" value="1"/>
</dbReference>
<feature type="region of interest" description="Disordered" evidence="4">
    <location>
        <begin position="182"/>
        <end position="210"/>
    </location>
</feature>
<evidence type="ECO:0000259" key="6">
    <source>
        <dbReference type="Pfam" id="PF17384"/>
    </source>
</evidence>
<dbReference type="NCBIfam" id="NF000932">
    <property type="entry name" value="PRK00092.2-5"/>
    <property type="match status" value="1"/>
</dbReference>
<feature type="domain" description="Ribosome maturation factor RimP C-terminal" evidence="6">
    <location>
        <begin position="102"/>
        <end position="174"/>
    </location>
</feature>
<dbReference type="GO" id="GO:0006412">
    <property type="term" value="P:translation"/>
    <property type="evidence" value="ECO:0007669"/>
    <property type="project" value="TreeGrafter"/>
</dbReference>
<organism evidence="7 8">
    <name type="scientific">Methylobacterium oryzihabitans</name>
    <dbReference type="NCBI Taxonomy" id="2499852"/>
    <lineage>
        <taxon>Bacteria</taxon>
        <taxon>Pseudomonadati</taxon>
        <taxon>Pseudomonadota</taxon>
        <taxon>Alphaproteobacteria</taxon>
        <taxon>Hyphomicrobiales</taxon>
        <taxon>Methylobacteriaceae</taxon>
        <taxon>Methylobacterium</taxon>
    </lineage>
</organism>
<dbReference type="Gene3D" id="3.30.300.70">
    <property type="entry name" value="RimP-like superfamily, N-terminal"/>
    <property type="match status" value="1"/>
</dbReference>
<feature type="compositionally biased region" description="Acidic residues" evidence="4">
    <location>
        <begin position="190"/>
        <end position="202"/>
    </location>
</feature>
<dbReference type="GO" id="GO:0005829">
    <property type="term" value="C:cytosol"/>
    <property type="evidence" value="ECO:0007669"/>
    <property type="project" value="TreeGrafter"/>
</dbReference>
<dbReference type="SUPFAM" id="SSF75420">
    <property type="entry name" value="YhbC-like, N-terminal domain"/>
    <property type="match status" value="1"/>
</dbReference>
<keyword evidence="2 3" id="KW-0690">Ribosome biogenesis</keyword>
<dbReference type="PANTHER" id="PTHR33867:SF1">
    <property type="entry name" value="RIBOSOME MATURATION FACTOR RIMP"/>
    <property type="match status" value="1"/>
</dbReference>
<dbReference type="Proteomes" id="UP000286997">
    <property type="component" value="Unassembled WGS sequence"/>
</dbReference>
<protein>
    <recommendedName>
        <fullName evidence="3">Ribosome maturation factor RimP</fullName>
    </recommendedName>
</protein>
<dbReference type="InterPro" id="IPR035956">
    <property type="entry name" value="RimP_N_sf"/>
</dbReference>
<evidence type="ECO:0000313" key="7">
    <source>
        <dbReference type="EMBL" id="RVU19313.1"/>
    </source>
</evidence>
<dbReference type="GO" id="GO:0000028">
    <property type="term" value="P:ribosomal small subunit assembly"/>
    <property type="evidence" value="ECO:0007669"/>
    <property type="project" value="TreeGrafter"/>
</dbReference>
<evidence type="ECO:0000256" key="1">
    <source>
        <dbReference type="ARBA" id="ARBA00022490"/>
    </source>
</evidence>
<comment type="caution">
    <text evidence="7">The sequence shown here is derived from an EMBL/GenBank/DDBJ whole genome shotgun (WGS) entry which is preliminary data.</text>
</comment>